<dbReference type="GO" id="GO:0015173">
    <property type="term" value="F:aromatic amino acid transmembrane transporter activity"/>
    <property type="evidence" value="ECO:0007669"/>
    <property type="project" value="InterPro"/>
</dbReference>
<evidence type="ECO:0000256" key="1">
    <source>
        <dbReference type="ARBA" id="ARBA00004429"/>
    </source>
</evidence>
<keyword evidence="3" id="KW-1003">Cell membrane</keyword>
<evidence type="ECO:0000256" key="4">
    <source>
        <dbReference type="ARBA" id="ARBA00022519"/>
    </source>
</evidence>
<evidence type="ECO:0000313" key="11">
    <source>
        <dbReference type="Proteomes" id="UP000277766"/>
    </source>
</evidence>
<reference evidence="10 11" key="1">
    <citation type="submission" date="2018-12" db="EMBL/GenBank/DDBJ databases">
        <title>Deinococcus radiophilus ATCC 27603 genome sequencing and assembly.</title>
        <authorList>
            <person name="Maclea K.S."/>
            <person name="Maynard C.R."/>
        </authorList>
    </citation>
    <scope>NUCLEOTIDE SEQUENCE [LARGE SCALE GENOMIC DNA]</scope>
    <source>
        <strain evidence="10 11">ATCC 27603</strain>
    </source>
</reference>
<gene>
    <name evidence="10" type="ORF">EJ104_09485</name>
</gene>
<keyword evidence="5 9" id="KW-0812">Transmembrane</keyword>
<dbReference type="Gene3D" id="1.20.1740.10">
    <property type="entry name" value="Amino acid/polyamine transporter I"/>
    <property type="match status" value="1"/>
</dbReference>
<keyword evidence="7 9" id="KW-1133">Transmembrane helix</keyword>
<organism evidence="10 11">
    <name type="scientific">Deinococcus radiophilus</name>
    <dbReference type="NCBI Taxonomy" id="32062"/>
    <lineage>
        <taxon>Bacteria</taxon>
        <taxon>Thermotogati</taxon>
        <taxon>Deinococcota</taxon>
        <taxon>Deinococci</taxon>
        <taxon>Deinococcales</taxon>
        <taxon>Deinococcaceae</taxon>
        <taxon>Deinococcus</taxon>
    </lineage>
</organism>
<feature type="transmembrane region" description="Helical" evidence="9">
    <location>
        <begin position="174"/>
        <end position="194"/>
    </location>
</feature>
<evidence type="ECO:0000256" key="7">
    <source>
        <dbReference type="ARBA" id="ARBA00022989"/>
    </source>
</evidence>
<comment type="caution">
    <text evidence="10">The sequence shown here is derived from an EMBL/GenBank/DDBJ whole genome shotgun (WGS) entry which is preliminary data.</text>
</comment>
<protein>
    <submittedName>
        <fullName evidence="10">Uncharacterized protein</fullName>
    </submittedName>
</protein>
<sequence length="200" mass="21303">MPSVTEYLEGDQAGLRRAVLLGTGIPLVVYLLWQFAIFGLIPQAELMQVRDLDALSQVMTQATGNQNLGLAVQVFSALALTTSVLGVGLALLHSLRDVLGGWLGKARWLWLGLLTFVPPTLLATLYPQGFVALLGYAGILAVLYTVLLPGLLLLRVRRQHPTSAPRLGGQPAIWLSLGLGAAIILIPLLVQAGWLPAVAS</sequence>
<proteinExistence type="predicted"/>
<keyword evidence="11" id="KW-1185">Reference proteome</keyword>
<keyword evidence="6" id="KW-0029">Amino-acid transport</keyword>
<evidence type="ECO:0000256" key="6">
    <source>
        <dbReference type="ARBA" id="ARBA00022970"/>
    </source>
</evidence>
<dbReference type="GO" id="GO:0005886">
    <property type="term" value="C:plasma membrane"/>
    <property type="evidence" value="ECO:0007669"/>
    <property type="project" value="UniProtKB-SubCell"/>
</dbReference>
<dbReference type="Proteomes" id="UP000277766">
    <property type="component" value="Unassembled WGS sequence"/>
</dbReference>
<comment type="subcellular location">
    <subcellularLocation>
        <location evidence="1">Cell inner membrane</location>
        <topology evidence="1">Multi-pass membrane protein</topology>
    </subcellularLocation>
</comment>
<dbReference type="AlphaFoldDB" id="A0A3S0RDV2"/>
<feature type="transmembrane region" description="Helical" evidence="9">
    <location>
        <begin position="18"/>
        <end position="41"/>
    </location>
</feature>
<evidence type="ECO:0000256" key="3">
    <source>
        <dbReference type="ARBA" id="ARBA00022475"/>
    </source>
</evidence>
<evidence type="ECO:0000256" key="2">
    <source>
        <dbReference type="ARBA" id="ARBA00022448"/>
    </source>
</evidence>
<name>A0A3S0RDV2_9DEIO</name>
<feature type="transmembrane region" description="Helical" evidence="9">
    <location>
        <begin position="74"/>
        <end position="95"/>
    </location>
</feature>
<accession>A0A3S0RDV2</accession>
<feature type="transmembrane region" description="Helical" evidence="9">
    <location>
        <begin position="133"/>
        <end position="154"/>
    </location>
</feature>
<keyword evidence="2" id="KW-0813">Transport</keyword>
<evidence type="ECO:0000313" key="10">
    <source>
        <dbReference type="EMBL" id="RTR25927.1"/>
    </source>
</evidence>
<dbReference type="EMBL" id="RXPE01000020">
    <property type="protein sequence ID" value="RTR25927.1"/>
    <property type="molecule type" value="Genomic_DNA"/>
</dbReference>
<dbReference type="InterPro" id="IPR018227">
    <property type="entry name" value="Amino_acid_transport_2"/>
</dbReference>
<dbReference type="OrthoDB" id="18749at2"/>
<keyword evidence="4" id="KW-0997">Cell inner membrane</keyword>
<dbReference type="Pfam" id="PF03222">
    <property type="entry name" value="Trp_Tyr_perm"/>
    <property type="match status" value="1"/>
</dbReference>
<dbReference type="PANTHER" id="PTHR46997:SF2">
    <property type="entry name" value="TYROSINE-SPECIFIC TRANSPORT SYSTEM"/>
    <property type="match status" value="1"/>
</dbReference>
<dbReference type="InterPro" id="IPR013059">
    <property type="entry name" value="Trp_tyr_transpt"/>
</dbReference>
<keyword evidence="8 9" id="KW-0472">Membrane</keyword>
<feature type="transmembrane region" description="Helical" evidence="9">
    <location>
        <begin position="107"/>
        <end position="127"/>
    </location>
</feature>
<dbReference type="GO" id="GO:0003333">
    <property type="term" value="P:amino acid transmembrane transport"/>
    <property type="evidence" value="ECO:0007669"/>
    <property type="project" value="InterPro"/>
</dbReference>
<dbReference type="PANTHER" id="PTHR46997">
    <property type="entry name" value="LOW AFFINITY TRYPTOPHAN PERMEASE-RELATED"/>
    <property type="match status" value="1"/>
</dbReference>
<evidence type="ECO:0000256" key="9">
    <source>
        <dbReference type="SAM" id="Phobius"/>
    </source>
</evidence>
<evidence type="ECO:0000256" key="8">
    <source>
        <dbReference type="ARBA" id="ARBA00023136"/>
    </source>
</evidence>
<evidence type="ECO:0000256" key="5">
    <source>
        <dbReference type="ARBA" id="ARBA00022692"/>
    </source>
</evidence>